<proteinExistence type="predicted"/>
<name>A0ACB0FA87_RANTA</name>
<evidence type="ECO:0000313" key="1">
    <source>
        <dbReference type="EMBL" id="CAI9709970.1"/>
    </source>
</evidence>
<accession>A0ACB0FA87</accession>
<dbReference type="EMBL" id="OX596088">
    <property type="protein sequence ID" value="CAI9709970.1"/>
    <property type="molecule type" value="Genomic_DNA"/>
</dbReference>
<reference evidence="1" key="1">
    <citation type="submission" date="2023-05" db="EMBL/GenBank/DDBJ databases">
        <authorList>
            <consortium name="ELIXIR-Norway"/>
        </authorList>
    </citation>
    <scope>NUCLEOTIDE SEQUENCE</scope>
</reference>
<sequence length="121" mass="13154">MCCRLRGGGSLDLRAPAPRPRPSPPVPLADWPTRLRCARPIRKNDGERGRKRERKGEAGDSGRKGPRDGPGGEWVWRGRAGRDHVPPEQGGGSEREVGGLKEGGKGKGEGDARERVGLFWL</sequence>
<gene>
    <name evidence="1" type="ORF">MRATA1EN3_LOCUS21183</name>
</gene>
<protein>
    <submittedName>
        <fullName evidence="1">Uncharacterized protein</fullName>
    </submittedName>
</protein>
<dbReference type="Proteomes" id="UP001162501">
    <property type="component" value="Chromosome 4"/>
</dbReference>
<organism evidence="1 2">
    <name type="scientific">Rangifer tarandus platyrhynchus</name>
    <name type="common">Svalbard reindeer</name>
    <dbReference type="NCBI Taxonomy" id="3082113"/>
    <lineage>
        <taxon>Eukaryota</taxon>
        <taxon>Metazoa</taxon>
        <taxon>Chordata</taxon>
        <taxon>Craniata</taxon>
        <taxon>Vertebrata</taxon>
        <taxon>Euteleostomi</taxon>
        <taxon>Mammalia</taxon>
        <taxon>Eutheria</taxon>
        <taxon>Laurasiatheria</taxon>
        <taxon>Artiodactyla</taxon>
        <taxon>Ruminantia</taxon>
        <taxon>Pecora</taxon>
        <taxon>Cervidae</taxon>
        <taxon>Odocoileinae</taxon>
        <taxon>Rangifer</taxon>
    </lineage>
</organism>
<evidence type="ECO:0000313" key="2">
    <source>
        <dbReference type="Proteomes" id="UP001162501"/>
    </source>
</evidence>